<accession>B9XJG4</accession>
<dbReference type="STRING" id="320771.Cflav_PD3084"/>
<dbReference type="Proteomes" id="UP000003688">
    <property type="component" value="Unassembled WGS sequence"/>
</dbReference>
<evidence type="ECO:0000313" key="1">
    <source>
        <dbReference type="EMBL" id="EEF60025.1"/>
    </source>
</evidence>
<sequence length="33" mass="3630">MTGKGIIPTMIPTTIALPPNVCEYRTMGLLRKI</sequence>
<proteinExistence type="predicted"/>
<reference evidence="1 2" key="1">
    <citation type="journal article" date="2011" name="J. Bacteriol.">
        <title>Genome sequence of 'Pedosphaera parvula' Ellin514, an aerobic Verrucomicrobial isolate from pasture soil.</title>
        <authorList>
            <person name="Kant R."/>
            <person name="van Passel M.W."/>
            <person name="Sangwan P."/>
            <person name="Palva A."/>
            <person name="Lucas S."/>
            <person name="Copeland A."/>
            <person name="Lapidus A."/>
            <person name="Glavina Del Rio T."/>
            <person name="Dalin E."/>
            <person name="Tice H."/>
            <person name="Bruce D."/>
            <person name="Goodwin L."/>
            <person name="Pitluck S."/>
            <person name="Chertkov O."/>
            <person name="Larimer F.W."/>
            <person name="Land M.L."/>
            <person name="Hauser L."/>
            <person name="Brettin T.S."/>
            <person name="Detter J.C."/>
            <person name="Han S."/>
            <person name="de Vos W.M."/>
            <person name="Janssen P.H."/>
            <person name="Smidt H."/>
        </authorList>
    </citation>
    <scope>NUCLEOTIDE SEQUENCE [LARGE SCALE GENOMIC DNA]</scope>
    <source>
        <strain evidence="1 2">Ellin514</strain>
    </source>
</reference>
<name>B9XJG4_PEDPL</name>
<organism evidence="1 2">
    <name type="scientific">Pedosphaera parvula (strain Ellin514)</name>
    <dbReference type="NCBI Taxonomy" id="320771"/>
    <lineage>
        <taxon>Bacteria</taxon>
        <taxon>Pseudomonadati</taxon>
        <taxon>Verrucomicrobiota</taxon>
        <taxon>Pedosphaerae</taxon>
        <taxon>Pedosphaerales</taxon>
        <taxon>Pedosphaeraceae</taxon>
        <taxon>Pedosphaera</taxon>
    </lineage>
</organism>
<comment type="caution">
    <text evidence="1">The sequence shown here is derived from an EMBL/GenBank/DDBJ whole genome shotgun (WGS) entry which is preliminary data.</text>
</comment>
<evidence type="ECO:0000313" key="2">
    <source>
        <dbReference type="Proteomes" id="UP000003688"/>
    </source>
</evidence>
<protein>
    <submittedName>
        <fullName evidence="1">Uncharacterized protein</fullName>
    </submittedName>
</protein>
<gene>
    <name evidence="1" type="ORF">Cflav_PD3084</name>
</gene>
<dbReference type="EMBL" id="ABOX02000021">
    <property type="protein sequence ID" value="EEF60025.1"/>
    <property type="molecule type" value="Genomic_DNA"/>
</dbReference>
<keyword evidence="2" id="KW-1185">Reference proteome</keyword>
<dbReference type="AlphaFoldDB" id="B9XJG4"/>